<dbReference type="STRING" id="2512241.A0A553HSF3"/>
<dbReference type="GO" id="GO:0070403">
    <property type="term" value="F:NAD+ binding"/>
    <property type="evidence" value="ECO:0007669"/>
    <property type="project" value="InterPro"/>
</dbReference>
<gene>
    <name evidence="6" type="ORF">FHL15_008277</name>
</gene>
<dbReference type="InterPro" id="IPR003000">
    <property type="entry name" value="Sirtuin"/>
</dbReference>
<dbReference type="OrthoDB" id="424302at2759"/>
<sequence>MPLEPGSTSIPEFHTKLQSCSRIIALCGAGLSVASGLPTFRTPGGLWTNEQATVLASADKFEKDPGEAWLFYCHRRHMALQVTPNPGHRALAELAQKKPEFLCLTQNVDGLSRRAGHPKEQLRTLHGSLFDLKCNDPKCKYVQRDNFDDPLCPALAPASRDLEGGLLTMPVLREAVARIRISELPHCPECGTLLRPGVIRFQEELDGEMLEEIRAWIDEKKVDLVLVVGTAAEVWPAAGFVVQARKQGAALAVVNSDTTNLGTARDLKHGDFIFVGDSAELLPKLFEPLMNDSA</sequence>
<organism evidence="6 7">
    <name type="scientific">Xylaria flabelliformis</name>
    <dbReference type="NCBI Taxonomy" id="2512241"/>
    <lineage>
        <taxon>Eukaryota</taxon>
        <taxon>Fungi</taxon>
        <taxon>Dikarya</taxon>
        <taxon>Ascomycota</taxon>
        <taxon>Pezizomycotina</taxon>
        <taxon>Sordariomycetes</taxon>
        <taxon>Xylariomycetidae</taxon>
        <taxon>Xylariales</taxon>
        <taxon>Xylariaceae</taxon>
        <taxon>Xylaria</taxon>
    </lineage>
</organism>
<evidence type="ECO:0000256" key="4">
    <source>
        <dbReference type="PROSITE-ProRule" id="PRU00236"/>
    </source>
</evidence>
<keyword evidence="4" id="KW-0862">Zinc</keyword>
<feature type="binding site" evidence="4">
    <location>
        <position position="139"/>
    </location>
    <ligand>
        <name>Zn(2+)</name>
        <dbReference type="ChEBI" id="CHEBI:29105"/>
    </ligand>
</feature>
<evidence type="ECO:0000313" key="7">
    <source>
        <dbReference type="Proteomes" id="UP000319160"/>
    </source>
</evidence>
<dbReference type="GO" id="GO:0017136">
    <property type="term" value="F:histone deacetylase activity, NAD-dependent"/>
    <property type="evidence" value="ECO:0007669"/>
    <property type="project" value="TreeGrafter"/>
</dbReference>
<keyword evidence="2" id="KW-0808">Transferase</keyword>
<dbReference type="InterPro" id="IPR029035">
    <property type="entry name" value="DHS-like_NAD/FAD-binding_dom"/>
</dbReference>
<evidence type="ECO:0000259" key="5">
    <source>
        <dbReference type="PROSITE" id="PS50305"/>
    </source>
</evidence>
<dbReference type="Proteomes" id="UP000319160">
    <property type="component" value="Unassembled WGS sequence"/>
</dbReference>
<dbReference type="Gene3D" id="3.30.1600.10">
    <property type="entry name" value="SIR2/SIRT2 'Small Domain"/>
    <property type="match status" value="1"/>
</dbReference>
<dbReference type="InterPro" id="IPR026590">
    <property type="entry name" value="Ssirtuin_cat_dom"/>
</dbReference>
<evidence type="ECO:0000256" key="3">
    <source>
        <dbReference type="ARBA" id="ARBA00023027"/>
    </source>
</evidence>
<keyword evidence="3" id="KW-0520">NAD</keyword>
<comment type="similarity">
    <text evidence="1">Belongs to the sirtuin family. Class I subfamily.</text>
</comment>
<dbReference type="AlphaFoldDB" id="A0A553HSF3"/>
<dbReference type="Gene3D" id="3.40.50.1220">
    <property type="entry name" value="TPP-binding domain"/>
    <property type="match status" value="1"/>
</dbReference>
<feature type="binding site" evidence="4">
    <location>
        <position position="190"/>
    </location>
    <ligand>
        <name>Zn(2+)</name>
        <dbReference type="ChEBI" id="CHEBI:29105"/>
    </ligand>
</feature>
<evidence type="ECO:0000256" key="1">
    <source>
        <dbReference type="ARBA" id="ARBA00006924"/>
    </source>
</evidence>
<dbReference type="GO" id="GO:0005634">
    <property type="term" value="C:nucleus"/>
    <property type="evidence" value="ECO:0007669"/>
    <property type="project" value="TreeGrafter"/>
</dbReference>
<comment type="caution">
    <text evidence="6">The sequence shown here is derived from an EMBL/GenBank/DDBJ whole genome shotgun (WGS) entry which is preliminary data.</text>
</comment>
<keyword evidence="7" id="KW-1185">Reference proteome</keyword>
<dbReference type="PANTHER" id="PTHR11085">
    <property type="entry name" value="NAD-DEPENDENT PROTEIN DEACYLASE SIRTUIN-5, MITOCHONDRIAL-RELATED"/>
    <property type="match status" value="1"/>
</dbReference>
<dbReference type="Pfam" id="PF02146">
    <property type="entry name" value="SIR2"/>
    <property type="match status" value="1"/>
</dbReference>
<dbReference type="EMBL" id="VFLP01000051">
    <property type="protein sequence ID" value="TRX90873.1"/>
    <property type="molecule type" value="Genomic_DNA"/>
</dbReference>
<accession>A0A553HSF3</accession>
<protein>
    <recommendedName>
        <fullName evidence="5">Deacetylase sirtuin-type domain-containing protein</fullName>
    </recommendedName>
</protein>
<dbReference type="SUPFAM" id="SSF52467">
    <property type="entry name" value="DHS-like NAD/FAD-binding domain"/>
    <property type="match status" value="1"/>
</dbReference>
<dbReference type="PROSITE" id="PS50305">
    <property type="entry name" value="SIRTUIN"/>
    <property type="match status" value="1"/>
</dbReference>
<evidence type="ECO:0000256" key="2">
    <source>
        <dbReference type="ARBA" id="ARBA00022679"/>
    </source>
</evidence>
<dbReference type="InterPro" id="IPR026591">
    <property type="entry name" value="Sirtuin_cat_small_dom_sf"/>
</dbReference>
<feature type="active site" description="Proton acceptor" evidence="4">
    <location>
        <position position="126"/>
    </location>
</feature>
<dbReference type="InterPro" id="IPR050134">
    <property type="entry name" value="NAD-dep_sirtuin_deacylases"/>
</dbReference>
<name>A0A553HSF3_9PEZI</name>
<feature type="binding site" evidence="4">
    <location>
        <position position="134"/>
    </location>
    <ligand>
        <name>Zn(2+)</name>
        <dbReference type="ChEBI" id="CHEBI:29105"/>
    </ligand>
</feature>
<keyword evidence="4" id="KW-0479">Metal-binding</keyword>
<feature type="binding site" evidence="4">
    <location>
        <position position="187"/>
    </location>
    <ligand>
        <name>Zn(2+)</name>
        <dbReference type="ChEBI" id="CHEBI:29105"/>
    </ligand>
</feature>
<dbReference type="PANTHER" id="PTHR11085:SF10">
    <property type="entry name" value="NAD-DEPENDENT PROTEIN DEACYLASE SIRTUIN-5, MITOCHONDRIAL-RELATED"/>
    <property type="match status" value="1"/>
</dbReference>
<dbReference type="GO" id="GO:0046872">
    <property type="term" value="F:metal ion binding"/>
    <property type="evidence" value="ECO:0007669"/>
    <property type="project" value="UniProtKB-KW"/>
</dbReference>
<reference evidence="7" key="1">
    <citation type="submission" date="2019-06" db="EMBL/GenBank/DDBJ databases">
        <title>Draft genome sequence of the griseofulvin-producing fungus Xylaria cubensis strain G536.</title>
        <authorList>
            <person name="Mead M.E."/>
            <person name="Raja H.A."/>
            <person name="Steenwyk J.L."/>
            <person name="Knowles S.L."/>
            <person name="Oberlies N.H."/>
            <person name="Rokas A."/>
        </authorList>
    </citation>
    <scope>NUCLEOTIDE SEQUENCE [LARGE SCALE GENOMIC DNA]</scope>
    <source>
        <strain evidence="7">G536</strain>
    </source>
</reference>
<proteinExistence type="inferred from homology"/>
<feature type="domain" description="Deacetylase sirtuin-type" evidence="5">
    <location>
        <begin position="3"/>
        <end position="292"/>
    </location>
</feature>
<evidence type="ECO:0000313" key="6">
    <source>
        <dbReference type="EMBL" id="TRX90873.1"/>
    </source>
</evidence>